<sequence>MLGIAIGVLLLVYPSWHEFLLLYKQTLTLLSIGLAFRKVVTPVGEEEKTDCHLLYLRRNDPNVYWLYYRIFLSCWIAMHFIHLCTIIASIFGAQMTKARLLAPQMIVLVFKVGLYIVGSFALTVISVTSAKVTWMAMLIIFFFAFFTTTNLIVLVRYHRVLEEKNIALRALLANTKSVHFKERRAL</sequence>
<dbReference type="Proteomes" id="UP000270094">
    <property type="component" value="Unassembled WGS sequence"/>
</dbReference>
<keyword evidence="1" id="KW-1133">Transmembrane helix</keyword>
<accession>A0A3P7IXD0</accession>
<evidence type="ECO:0000313" key="2">
    <source>
        <dbReference type="EMBL" id="VDM77770.1"/>
    </source>
</evidence>
<dbReference type="EMBL" id="UYYB01100081">
    <property type="protein sequence ID" value="VDM77770.1"/>
    <property type="molecule type" value="Genomic_DNA"/>
</dbReference>
<evidence type="ECO:0000256" key="1">
    <source>
        <dbReference type="SAM" id="Phobius"/>
    </source>
</evidence>
<reference evidence="2 3" key="1">
    <citation type="submission" date="2018-11" db="EMBL/GenBank/DDBJ databases">
        <authorList>
            <consortium name="Pathogen Informatics"/>
        </authorList>
    </citation>
    <scope>NUCLEOTIDE SEQUENCE [LARGE SCALE GENOMIC DNA]</scope>
</reference>
<gene>
    <name evidence="2" type="ORF">SVUK_LOCUS12768</name>
</gene>
<dbReference type="AlphaFoldDB" id="A0A3P7IXD0"/>
<dbReference type="OrthoDB" id="5868242at2759"/>
<protein>
    <submittedName>
        <fullName evidence="2">Uncharacterized protein</fullName>
    </submittedName>
</protein>
<organism evidence="2 3">
    <name type="scientific">Strongylus vulgaris</name>
    <name type="common">Blood worm</name>
    <dbReference type="NCBI Taxonomy" id="40348"/>
    <lineage>
        <taxon>Eukaryota</taxon>
        <taxon>Metazoa</taxon>
        <taxon>Ecdysozoa</taxon>
        <taxon>Nematoda</taxon>
        <taxon>Chromadorea</taxon>
        <taxon>Rhabditida</taxon>
        <taxon>Rhabditina</taxon>
        <taxon>Rhabditomorpha</taxon>
        <taxon>Strongyloidea</taxon>
        <taxon>Strongylidae</taxon>
        <taxon>Strongylus</taxon>
    </lineage>
</organism>
<keyword evidence="3" id="KW-1185">Reference proteome</keyword>
<keyword evidence="1" id="KW-0472">Membrane</keyword>
<evidence type="ECO:0000313" key="3">
    <source>
        <dbReference type="Proteomes" id="UP000270094"/>
    </source>
</evidence>
<proteinExistence type="predicted"/>
<name>A0A3P7IXD0_STRVU</name>
<feature type="transmembrane region" description="Helical" evidence="1">
    <location>
        <begin position="66"/>
        <end position="93"/>
    </location>
</feature>
<feature type="transmembrane region" description="Helical" evidence="1">
    <location>
        <begin position="134"/>
        <end position="155"/>
    </location>
</feature>
<feature type="transmembrane region" description="Helical" evidence="1">
    <location>
        <begin position="105"/>
        <end position="128"/>
    </location>
</feature>
<keyword evidence="1" id="KW-0812">Transmembrane</keyword>